<evidence type="ECO:0000313" key="3">
    <source>
        <dbReference type="Proteomes" id="UP000183015"/>
    </source>
</evidence>
<protein>
    <recommendedName>
        <fullName evidence="4">DUF3040 domain-containing protein</fullName>
    </recommendedName>
</protein>
<sequence>MISQRERRALSDIEQHLSASEPDLAYLLECFHAWAPPRHHRRGARRVVGLVGLALGAFLLTVALTLRNADVLLSAVTVLLADAAWWMLLTAMKPARQRGPNSFDHHGW</sequence>
<dbReference type="OrthoDB" id="9838389at2"/>
<gene>
    <name evidence="2" type="ORF">SAMN05414137_13818</name>
</gene>
<dbReference type="InterPro" id="IPR021401">
    <property type="entry name" value="DUF3040"/>
</dbReference>
<feature type="transmembrane region" description="Helical" evidence="1">
    <location>
        <begin position="72"/>
        <end position="89"/>
    </location>
</feature>
<dbReference type="AlphaFoldDB" id="A0A1H7ZV11"/>
<reference evidence="3" key="1">
    <citation type="submission" date="2016-10" db="EMBL/GenBank/DDBJ databases">
        <authorList>
            <person name="Varghese N."/>
        </authorList>
    </citation>
    <scope>NUCLEOTIDE SEQUENCE [LARGE SCALE GENOMIC DNA]</scope>
    <source>
        <strain evidence="3">DSM 45096 / BCRC 16803 / CGMCC 4.1857 / CIP 109030 / JCM 12277 / KCTC 19219 / NBRC 100920 / 33214</strain>
    </source>
</reference>
<dbReference type="EMBL" id="FOAZ01000038">
    <property type="protein sequence ID" value="SEM62123.1"/>
    <property type="molecule type" value="Genomic_DNA"/>
</dbReference>
<feature type="transmembrane region" description="Helical" evidence="1">
    <location>
        <begin position="47"/>
        <end position="66"/>
    </location>
</feature>
<organism evidence="2 3">
    <name type="scientific">Streptacidiphilus jiangxiensis</name>
    <dbReference type="NCBI Taxonomy" id="235985"/>
    <lineage>
        <taxon>Bacteria</taxon>
        <taxon>Bacillati</taxon>
        <taxon>Actinomycetota</taxon>
        <taxon>Actinomycetes</taxon>
        <taxon>Kitasatosporales</taxon>
        <taxon>Streptomycetaceae</taxon>
        <taxon>Streptacidiphilus</taxon>
    </lineage>
</organism>
<keyword evidence="1" id="KW-0472">Membrane</keyword>
<evidence type="ECO:0000256" key="1">
    <source>
        <dbReference type="SAM" id="Phobius"/>
    </source>
</evidence>
<keyword evidence="1" id="KW-1133">Transmembrane helix</keyword>
<proteinExistence type="predicted"/>
<dbReference type="STRING" id="235985.SAMN05414137_13818"/>
<keyword evidence="3" id="KW-1185">Reference proteome</keyword>
<dbReference type="eggNOG" id="ENOG50329YN">
    <property type="taxonomic scope" value="Bacteria"/>
</dbReference>
<name>A0A1H7ZV11_STRJI</name>
<evidence type="ECO:0008006" key="4">
    <source>
        <dbReference type="Google" id="ProtNLM"/>
    </source>
</evidence>
<dbReference type="Pfam" id="PF11239">
    <property type="entry name" value="DUF3040"/>
    <property type="match status" value="1"/>
</dbReference>
<dbReference type="Proteomes" id="UP000183015">
    <property type="component" value="Unassembled WGS sequence"/>
</dbReference>
<evidence type="ECO:0000313" key="2">
    <source>
        <dbReference type="EMBL" id="SEM62123.1"/>
    </source>
</evidence>
<dbReference type="RefSeq" id="WP_075004248.1">
    <property type="nucleotide sequence ID" value="NZ_BBPN01000004.1"/>
</dbReference>
<keyword evidence="1" id="KW-0812">Transmembrane</keyword>
<accession>A0A1H7ZV11</accession>